<sequence length="155" mass="18034">MSNTLYDSDLQLWIEQTIQQLQNHEFESLDIQHLIEELVDLGKSEKNTLRSNLKILLAHLLKLKIQHDAPDSMKGSWYSLVMEHRQRVLDNLADTPSLKSFLVEAIEKAYPDARKLAIKESKFAKFGVRIPEESEYPITFPFSIEQILNEDFYGL</sequence>
<dbReference type="RefSeq" id="WP_096662603.1">
    <property type="nucleotide sequence ID" value="NZ_AP018316.1"/>
</dbReference>
<dbReference type="Proteomes" id="UP000218702">
    <property type="component" value="Chromosome"/>
</dbReference>
<reference evidence="1 2" key="1">
    <citation type="submission" date="2017-06" db="EMBL/GenBank/DDBJ databases">
        <title>Genome sequencing of cyanobaciteial culture collection at National Institute for Environmental Studies (NIES).</title>
        <authorList>
            <person name="Hirose Y."/>
            <person name="Shimura Y."/>
            <person name="Fujisawa T."/>
            <person name="Nakamura Y."/>
            <person name="Kawachi M."/>
        </authorList>
    </citation>
    <scope>NUCLEOTIDE SEQUENCE [LARGE SCALE GENOMIC DNA]</scope>
    <source>
        <strain evidence="1 2">NIES-806</strain>
    </source>
</reference>
<evidence type="ECO:0000313" key="1">
    <source>
        <dbReference type="EMBL" id="BAZ83893.1"/>
    </source>
</evidence>
<name>A0A1Z4UXH8_9CYAN</name>
<dbReference type="PANTHER" id="PTHR34235">
    <property type="entry name" value="SLR1203 PROTEIN-RELATED"/>
    <property type="match status" value="1"/>
</dbReference>
<organism evidence="1 2">
    <name type="scientific">Dolichospermum compactum NIES-806</name>
    <dbReference type="NCBI Taxonomy" id="1973481"/>
    <lineage>
        <taxon>Bacteria</taxon>
        <taxon>Bacillati</taxon>
        <taxon>Cyanobacteriota</taxon>
        <taxon>Cyanophyceae</taxon>
        <taxon>Nostocales</taxon>
        <taxon>Aphanizomenonaceae</taxon>
        <taxon>Dolichospermum</taxon>
        <taxon>Dolichospermum compactum</taxon>
    </lineage>
</organism>
<keyword evidence="2" id="KW-1185">Reference proteome</keyword>
<accession>A0A1Z4UXH8</accession>
<dbReference type="EMBL" id="AP018316">
    <property type="protein sequence ID" value="BAZ83893.1"/>
    <property type="molecule type" value="Genomic_DNA"/>
</dbReference>
<dbReference type="KEGG" id="dcm:NIES806_00730"/>
<dbReference type="OrthoDB" id="5769308at2"/>
<protein>
    <recommendedName>
        <fullName evidence="3">DUF29 domain-containing protein</fullName>
    </recommendedName>
</protein>
<evidence type="ECO:0000313" key="2">
    <source>
        <dbReference type="Proteomes" id="UP000218702"/>
    </source>
</evidence>
<proteinExistence type="predicted"/>
<gene>
    <name evidence="1" type="ORF">NIES806_00730</name>
</gene>
<dbReference type="Pfam" id="PF01724">
    <property type="entry name" value="DUF29"/>
    <property type="match status" value="1"/>
</dbReference>
<evidence type="ECO:0008006" key="3">
    <source>
        <dbReference type="Google" id="ProtNLM"/>
    </source>
</evidence>
<dbReference type="Gene3D" id="1.20.1220.20">
    <property type="entry name" value="Uncharcterised protein PF01724"/>
    <property type="match status" value="1"/>
</dbReference>
<dbReference type="AlphaFoldDB" id="A0A1Z4UXH8"/>
<dbReference type="InterPro" id="IPR002636">
    <property type="entry name" value="DUF29"/>
</dbReference>